<proteinExistence type="predicted"/>
<dbReference type="Proteomes" id="UP000308600">
    <property type="component" value="Unassembled WGS sequence"/>
</dbReference>
<name>A0ACD3AW56_9AGAR</name>
<gene>
    <name evidence="1" type="ORF">BDN72DRAFT_819567</name>
</gene>
<sequence length="524" mass="59131">MVRIREQSPHCTYIVGLVILSVVLYRDVLARRLPRPPGPKGLPLVGNIFGMPQQHPWKAYKDWSDQYGSDIVSVTAFGKCTVIVNSYNAAQELFSQRSTIYSHRPEQPMVNDLVGWGSWAVGQLQYGQAWKDQRKIFKSEIETPEAKLHEFHALRAARRCLGQILDSPHEYLTHIRHMAGYASLSTAYGLDVKSHEDPLIDVIERTMYSMAVAGNFGVYLVDYIPALRYLPTWFPGAKFKRDALEWSKDVLALPRIGYDIAKQSYIQGTMKECIASHVLERIQGDEDSEDKEVTLRNVLGGFYAAGTHTTVSVILTFILAMNLYPDVQRKAQEEIEVAVGKDRLPEFDDLTPENVPYLHAVVKEALRWQPALPLAAPHATCEDDVYRGYAIPKGTTVVGNSWAMLRDESLFGPETDVFKPERFLTQDRDALDPSVPDPEMAFGFGRRLCAGRFVAFASVLISGASLLHCFDIRKAKDENGKEIVPEVEYTTGLLSFPKPFECDFKVRSEKMRLLVQELSMTPEH</sequence>
<dbReference type="EMBL" id="ML208323">
    <property type="protein sequence ID" value="TFK69827.1"/>
    <property type="molecule type" value="Genomic_DNA"/>
</dbReference>
<evidence type="ECO:0000313" key="1">
    <source>
        <dbReference type="EMBL" id="TFK69827.1"/>
    </source>
</evidence>
<protein>
    <submittedName>
        <fullName evidence="1">Cytochrome P450</fullName>
    </submittedName>
</protein>
<keyword evidence="2" id="KW-1185">Reference proteome</keyword>
<reference evidence="1 2" key="1">
    <citation type="journal article" date="2019" name="Nat. Ecol. Evol.">
        <title>Megaphylogeny resolves global patterns of mushroom evolution.</title>
        <authorList>
            <person name="Varga T."/>
            <person name="Krizsan K."/>
            <person name="Foldi C."/>
            <person name="Dima B."/>
            <person name="Sanchez-Garcia M."/>
            <person name="Sanchez-Ramirez S."/>
            <person name="Szollosi G.J."/>
            <person name="Szarkandi J.G."/>
            <person name="Papp V."/>
            <person name="Albert L."/>
            <person name="Andreopoulos W."/>
            <person name="Angelini C."/>
            <person name="Antonin V."/>
            <person name="Barry K.W."/>
            <person name="Bougher N.L."/>
            <person name="Buchanan P."/>
            <person name="Buyck B."/>
            <person name="Bense V."/>
            <person name="Catcheside P."/>
            <person name="Chovatia M."/>
            <person name="Cooper J."/>
            <person name="Damon W."/>
            <person name="Desjardin D."/>
            <person name="Finy P."/>
            <person name="Geml J."/>
            <person name="Haridas S."/>
            <person name="Hughes K."/>
            <person name="Justo A."/>
            <person name="Karasinski D."/>
            <person name="Kautmanova I."/>
            <person name="Kiss B."/>
            <person name="Kocsube S."/>
            <person name="Kotiranta H."/>
            <person name="LaButti K.M."/>
            <person name="Lechner B.E."/>
            <person name="Liimatainen K."/>
            <person name="Lipzen A."/>
            <person name="Lukacs Z."/>
            <person name="Mihaltcheva S."/>
            <person name="Morgado L.N."/>
            <person name="Niskanen T."/>
            <person name="Noordeloos M.E."/>
            <person name="Ohm R.A."/>
            <person name="Ortiz-Santana B."/>
            <person name="Ovrebo C."/>
            <person name="Racz N."/>
            <person name="Riley R."/>
            <person name="Savchenko A."/>
            <person name="Shiryaev A."/>
            <person name="Soop K."/>
            <person name="Spirin V."/>
            <person name="Szebenyi C."/>
            <person name="Tomsovsky M."/>
            <person name="Tulloss R.E."/>
            <person name="Uehling J."/>
            <person name="Grigoriev I.V."/>
            <person name="Vagvolgyi C."/>
            <person name="Papp T."/>
            <person name="Martin F.M."/>
            <person name="Miettinen O."/>
            <person name="Hibbett D.S."/>
            <person name="Nagy L.G."/>
        </authorList>
    </citation>
    <scope>NUCLEOTIDE SEQUENCE [LARGE SCALE GENOMIC DNA]</scope>
    <source>
        <strain evidence="1 2">NL-1719</strain>
    </source>
</reference>
<organism evidence="1 2">
    <name type="scientific">Pluteus cervinus</name>
    <dbReference type="NCBI Taxonomy" id="181527"/>
    <lineage>
        <taxon>Eukaryota</taxon>
        <taxon>Fungi</taxon>
        <taxon>Dikarya</taxon>
        <taxon>Basidiomycota</taxon>
        <taxon>Agaricomycotina</taxon>
        <taxon>Agaricomycetes</taxon>
        <taxon>Agaricomycetidae</taxon>
        <taxon>Agaricales</taxon>
        <taxon>Pluteineae</taxon>
        <taxon>Pluteaceae</taxon>
        <taxon>Pluteus</taxon>
    </lineage>
</organism>
<evidence type="ECO:0000313" key="2">
    <source>
        <dbReference type="Proteomes" id="UP000308600"/>
    </source>
</evidence>
<accession>A0ACD3AW56</accession>